<organism evidence="1 2">
    <name type="scientific">Methanobacterium formicicum</name>
    <dbReference type="NCBI Taxonomy" id="2162"/>
    <lineage>
        <taxon>Archaea</taxon>
        <taxon>Methanobacteriati</taxon>
        <taxon>Methanobacteriota</taxon>
        <taxon>Methanomada group</taxon>
        <taxon>Methanobacteria</taxon>
        <taxon>Methanobacteriales</taxon>
        <taxon>Methanobacteriaceae</taxon>
        <taxon>Methanobacterium</taxon>
    </lineage>
</organism>
<proteinExistence type="predicted"/>
<dbReference type="GO" id="GO:0003676">
    <property type="term" value="F:nucleic acid binding"/>
    <property type="evidence" value="ECO:0007669"/>
    <property type="project" value="InterPro"/>
</dbReference>
<gene>
    <name evidence="1" type="ORF">ISP06_08350</name>
</gene>
<accession>A0A843AIN2</accession>
<dbReference type="InterPro" id="IPR011856">
    <property type="entry name" value="tRNA_endonuc-like_dom_sf"/>
</dbReference>
<dbReference type="AlphaFoldDB" id="A0A843AIN2"/>
<reference evidence="1" key="1">
    <citation type="submission" date="2020-10" db="EMBL/GenBank/DDBJ databases">
        <title>Dehalococcoides mccartyi of a TCE/Cr reducing biochatode.</title>
        <authorList>
            <person name="Matturro B."/>
        </authorList>
    </citation>
    <scope>NUCLEOTIDE SEQUENCE</scope>
    <source>
        <strain evidence="1">Bin2</strain>
    </source>
</reference>
<dbReference type="RefSeq" id="WP_276699460.1">
    <property type="nucleotide sequence ID" value="NZ_JADIIL010000033.1"/>
</dbReference>
<comment type="caution">
    <text evidence="1">The sequence shown here is derived from an EMBL/GenBank/DDBJ whole genome shotgun (WGS) entry which is preliminary data.</text>
</comment>
<dbReference type="Proteomes" id="UP000606900">
    <property type="component" value="Unassembled WGS sequence"/>
</dbReference>
<evidence type="ECO:0000313" key="1">
    <source>
        <dbReference type="EMBL" id="MBF4475462.1"/>
    </source>
</evidence>
<evidence type="ECO:0000313" key="2">
    <source>
        <dbReference type="Proteomes" id="UP000606900"/>
    </source>
</evidence>
<dbReference type="EMBL" id="JADIIL010000033">
    <property type="protein sequence ID" value="MBF4475462.1"/>
    <property type="molecule type" value="Genomic_DNA"/>
</dbReference>
<sequence length="365" mass="41799">MSGKIYMINENNEFVEMEEKKHARELDFQKLIEEYPDLIPGDQIDSGNPRKWLHVGSEVNFPIVGSGNIYLDHLFLDQDGIPTLVEIKRSEDDRLKREVTAQIIEYGANLLLSMDVQILKEKVASHEKADITEILGEEDEEDEFWQKVDKNLKSEHVRLLVVADEIPQRLQNALEFLNRNMESVEILAVEIKQYTDDKVTTLVSRVIGQSIEAQTKKARISSAGPKLNKETFFEKLEGAGQPFYEEFFDFIQEKQFKPLFGTKGFSLRIPVEGKEIKILEGYSSIAARGQHLVSARGDLKGMVNGGDDIAETYVQDMLKIDGFESVNDGFVFRIKENLNEENWSLFKKTLSVLKEEIKKNGLNEY</sequence>
<protein>
    <submittedName>
        <fullName evidence="1">Uncharacterized protein</fullName>
    </submittedName>
</protein>
<name>A0A843AIN2_METFO</name>
<dbReference type="Gene3D" id="3.40.1350.10">
    <property type="match status" value="1"/>
</dbReference>